<organism evidence="1 2">
    <name type="scientific">Tripterygium wilfordii</name>
    <name type="common">Thunder God vine</name>
    <dbReference type="NCBI Taxonomy" id="458696"/>
    <lineage>
        <taxon>Eukaryota</taxon>
        <taxon>Viridiplantae</taxon>
        <taxon>Streptophyta</taxon>
        <taxon>Embryophyta</taxon>
        <taxon>Tracheophyta</taxon>
        <taxon>Spermatophyta</taxon>
        <taxon>Magnoliopsida</taxon>
        <taxon>eudicotyledons</taxon>
        <taxon>Gunneridae</taxon>
        <taxon>Pentapetalae</taxon>
        <taxon>rosids</taxon>
        <taxon>fabids</taxon>
        <taxon>Celastrales</taxon>
        <taxon>Celastraceae</taxon>
        <taxon>Tripterygium</taxon>
    </lineage>
</organism>
<comment type="caution">
    <text evidence="1">The sequence shown here is derived from an EMBL/GenBank/DDBJ whole genome shotgun (WGS) entry which is preliminary data.</text>
</comment>
<dbReference type="InParanoid" id="A0A7J7CJD1"/>
<accession>A0A7J7CJD1</accession>
<keyword evidence="2" id="KW-1185">Reference proteome</keyword>
<dbReference type="AlphaFoldDB" id="A0A7J7CJD1"/>
<evidence type="ECO:0000313" key="2">
    <source>
        <dbReference type="Proteomes" id="UP000593562"/>
    </source>
</evidence>
<proteinExistence type="predicted"/>
<dbReference type="Proteomes" id="UP000593562">
    <property type="component" value="Unassembled WGS sequence"/>
</dbReference>
<sequence>MFVKFLFFHVRDAVCNFYFLDREKVSLSQIFISFHFAALTLSTQGLLDFFSLILFFLASTEHLCSLSNFNPFWGLKIQEFLFYFFAQSGVRYLFTLTFNASHLILL</sequence>
<gene>
    <name evidence="1" type="ORF">HS088_TW16G00620</name>
</gene>
<protein>
    <submittedName>
        <fullName evidence="1">Uncharacterized protein</fullName>
    </submittedName>
</protein>
<dbReference type="EMBL" id="JAAARO010000016">
    <property type="protein sequence ID" value="KAF5734175.1"/>
    <property type="molecule type" value="Genomic_DNA"/>
</dbReference>
<evidence type="ECO:0000313" key="1">
    <source>
        <dbReference type="EMBL" id="KAF5734175.1"/>
    </source>
</evidence>
<name>A0A7J7CJD1_TRIWF</name>
<reference evidence="1 2" key="1">
    <citation type="journal article" date="2020" name="Nat. Commun.">
        <title>Genome of Tripterygium wilfordii and identification of cytochrome P450 involved in triptolide biosynthesis.</title>
        <authorList>
            <person name="Tu L."/>
            <person name="Su P."/>
            <person name="Zhang Z."/>
            <person name="Gao L."/>
            <person name="Wang J."/>
            <person name="Hu T."/>
            <person name="Zhou J."/>
            <person name="Zhang Y."/>
            <person name="Zhao Y."/>
            <person name="Liu Y."/>
            <person name="Song Y."/>
            <person name="Tong Y."/>
            <person name="Lu Y."/>
            <person name="Yang J."/>
            <person name="Xu C."/>
            <person name="Jia M."/>
            <person name="Peters R.J."/>
            <person name="Huang L."/>
            <person name="Gao W."/>
        </authorList>
    </citation>
    <scope>NUCLEOTIDE SEQUENCE [LARGE SCALE GENOMIC DNA]</scope>
    <source>
        <strain evidence="2">cv. XIE 37</strain>
        <tissue evidence="1">Leaf</tissue>
    </source>
</reference>